<dbReference type="OrthoDB" id="4196308at2759"/>
<comment type="similarity">
    <text evidence="1">Belongs to the CoA-transferase III family.</text>
</comment>
<organism evidence="3 4">
    <name type="scientific">Coccidioides immitis (strain RS)</name>
    <name type="common">Valley fever fungus</name>
    <dbReference type="NCBI Taxonomy" id="246410"/>
    <lineage>
        <taxon>Eukaryota</taxon>
        <taxon>Fungi</taxon>
        <taxon>Dikarya</taxon>
        <taxon>Ascomycota</taxon>
        <taxon>Pezizomycotina</taxon>
        <taxon>Eurotiomycetes</taxon>
        <taxon>Eurotiomycetidae</taxon>
        <taxon>Onygenales</taxon>
        <taxon>Onygenaceae</taxon>
        <taxon>Coccidioides</taxon>
    </lineage>
</organism>
<dbReference type="Gene3D" id="3.30.1540.10">
    <property type="entry name" value="formyl-coa transferase, domain 3"/>
    <property type="match status" value="1"/>
</dbReference>
<evidence type="ECO:0000313" key="4">
    <source>
        <dbReference type="Proteomes" id="UP000001261"/>
    </source>
</evidence>
<evidence type="ECO:0000313" key="3">
    <source>
        <dbReference type="EMBL" id="EAS28557.3"/>
    </source>
</evidence>
<proteinExistence type="inferred from homology"/>
<dbReference type="OMA" id="RTGNIMP"/>
<dbReference type="InterPro" id="IPR044855">
    <property type="entry name" value="CoA-Trfase_III_dom3_sf"/>
</dbReference>
<dbReference type="GO" id="GO:0047369">
    <property type="term" value="F:succinate-hydroxymethylglutarate CoA-transferase activity"/>
    <property type="evidence" value="ECO:0007669"/>
    <property type="project" value="TreeGrafter"/>
</dbReference>
<dbReference type="InterPro" id="IPR003673">
    <property type="entry name" value="CoA-Trfase_fam_III"/>
</dbReference>
<dbReference type="PANTHER" id="PTHR48207">
    <property type="entry name" value="SUCCINATE--HYDROXYMETHYLGLUTARATE COA-TRANSFERASE"/>
    <property type="match status" value="1"/>
</dbReference>
<keyword evidence="4" id="KW-1185">Reference proteome</keyword>
<dbReference type="AlphaFoldDB" id="J3K336"/>
<sequence length="459" mass="50655">MPPHPLLRPLSFHAILRYRSAGPFTSFRCFPPSAFFSSSSRFSSSHSNARNRTLFQNTGALDGYKILDLTRVLAGPFCTQILADYGADVIKVEQPGKGDETRYWRIHGESEKWKEEGISCYFACVNRNKRAITLDLKSEKGREILLDLVKKVDVIVDNFVPGKMDQLGIGYDTLSKVNPSIIHASISGYGAGGPYSKRAGYDIIAAAEGGLLHVTGEAQGPPTKPGVGLTDLCTGLFMHGAIVSALHARNRTGKGQKVDGSLFETQLALMVNIASVWLNMGREAKRWGTAHPSIVPYEAFPTKDSYLVMGATNNRQFAILAERLGQPDLARDERFRTNDARIENRVELNKILHELFQTRTTDEWLTVFENSGMPYGPINSIEKAFGHAQAQARDMVNTLQMDSAADGEFKVTGFPVKFSESKPSVRINPPLLGQHTEEVLAELGITGKRVDELRRQGVV</sequence>
<accession>J3K336</accession>
<gene>
    <name evidence="3" type="ORF">CIMG_09761</name>
</gene>
<dbReference type="InterPro" id="IPR050483">
    <property type="entry name" value="CoA-transferase_III_domain"/>
</dbReference>
<dbReference type="GeneID" id="4558472"/>
<dbReference type="RefSeq" id="XP_001240140.2">
    <property type="nucleotide sequence ID" value="XM_001240139.2"/>
</dbReference>
<dbReference type="FunFam" id="3.30.1540.10:FF:000005">
    <property type="entry name" value="succinate--hydroxymethylglutarate CoA-transferase isoform X4"/>
    <property type="match status" value="1"/>
</dbReference>
<evidence type="ECO:0000256" key="1">
    <source>
        <dbReference type="ARBA" id="ARBA00008383"/>
    </source>
</evidence>
<evidence type="ECO:0000256" key="2">
    <source>
        <dbReference type="ARBA" id="ARBA00022679"/>
    </source>
</evidence>
<dbReference type="PANTHER" id="PTHR48207:SF3">
    <property type="entry name" value="SUCCINATE--HYDROXYMETHYLGLUTARATE COA-TRANSFERASE"/>
    <property type="match status" value="1"/>
</dbReference>
<dbReference type="STRING" id="246410.J3K336"/>
<dbReference type="Proteomes" id="UP000001261">
    <property type="component" value="Unassembled WGS sequence"/>
</dbReference>
<dbReference type="InParanoid" id="J3K336"/>
<dbReference type="KEGG" id="cim:CIMG_09761"/>
<reference evidence="4" key="2">
    <citation type="journal article" date="2010" name="Genome Res.">
        <title>Population genomic sequencing of Coccidioides fungi reveals recent hybridization and transposon control.</title>
        <authorList>
            <person name="Neafsey D.E."/>
            <person name="Barker B.M."/>
            <person name="Sharpton T.J."/>
            <person name="Stajich J.E."/>
            <person name="Park D.J."/>
            <person name="Whiston E."/>
            <person name="Hung C.-Y."/>
            <person name="McMahan C."/>
            <person name="White J."/>
            <person name="Sykes S."/>
            <person name="Heiman D."/>
            <person name="Young S."/>
            <person name="Zeng Q."/>
            <person name="Abouelleil A."/>
            <person name="Aftuck L."/>
            <person name="Bessette D."/>
            <person name="Brown A."/>
            <person name="FitzGerald M."/>
            <person name="Lui A."/>
            <person name="Macdonald J.P."/>
            <person name="Priest M."/>
            <person name="Orbach M.J."/>
            <person name="Galgiani J.N."/>
            <person name="Kirkland T.N."/>
            <person name="Cole G.T."/>
            <person name="Birren B.W."/>
            <person name="Henn M.R."/>
            <person name="Taylor J.W."/>
            <person name="Rounsley S.D."/>
        </authorList>
    </citation>
    <scope>GENOME REANNOTATION</scope>
    <source>
        <strain evidence="4">RS</strain>
    </source>
</reference>
<protein>
    <submittedName>
        <fullName evidence="3">Alpha methylacyl-coa racemase</fullName>
    </submittedName>
</protein>
<dbReference type="Gene3D" id="3.40.50.10540">
    <property type="entry name" value="Crotonobetainyl-coa:carnitine coa-transferase, domain 1"/>
    <property type="match status" value="1"/>
</dbReference>
<name>J3K336_COCIM</name>
<reference evidence="4" key="1">
    <citation type="journal article" date="2009" name="Genome Res.">
        <title>Comparative genomic analyses of the human fungal pathogens Coccidioides and their relatives.</title>
        <authorList>
            <person name="Sharpton T.J."/>
            <person name="Stajich J.E."/>
            <person name="Rounsley S.D."/>
            <person name="Gardner M.J."/>
            <person name="Wortman J.R."/>
            <person name="Jordar V.S."/>
            <person name="Maiti R."/>
            <person name="Kodira C.D."/>
            <person name="Neafsey D.E."/>
            <person name="Zeng Q."/>
            <person name="Hung C.-Y."/>
            <person name="McMahan C."/>
            <person name="Muszewska A."/>
            <person name="Grynberg M."/>
            <person name="Mandel M.A."/>
            <person name="Kellner E.M."/>
            <person name="Barker B.M."/>
            <person name="Galgiani J.N."/>
            <person name="Orbach M.J."/>
            <person name="Kirkland T.N."/>
            <person name="Cole G.T."/>
            <person name="Henn M.R."/>
            <person name="Birren B.W."/>
            <person name="Taylor J.W."/>
        </authorList>
    </citation>
    <scope>NUCLEOTIDE SEQUENCE [LARGE SCALE GENOMIC DNA]</scope>
    <source>
        <strain evidence="4">RS</strain>
    </source>
</reference>
<dbReference type="InterPro" id="IPR023606">
    <property type="entry name" value="CoA-Trfase_III_dom_1_sf"/>
</dbReference>
<dbReference type="VEuPathDB" id="FungiDB:CIMG_09761"/>
<dbReference type="Pfam" id="PF02515">
    <property type="entry name" value="CoA_transf_3"/>
    <property type="match status" value="1"/>
</dbReference>
<dbReference type="EMBL" id="GG704912">
    <property type="protein sequence ID" value="EAS28557.3"/>
    <property type="molecule type" value="Genomic_DNA"/>
</dbReference>
<dbReference type="GO" id="GO:0005739">
    <property type="term" value="C:mitochondrion"/>
    <property type="evidence" value="ECO:0007669"/>
    <property type="project" value="TreeGrafter"/>
</dbReference>
<keyword evidence="2" id="KW-0808">Transferase</keyword>
<dbReference type="SUPFAM" id="SSF89796">
    <property type="entry name" value="CoA-transferase family III (CaiB/BaiF)"/>
    <property type="match status" value="1"/>
</dbReference>